<reference evidence="1" key="1">
    <citation type="submission" date="2022-11" db="EMBL/GenBank/DDBJ databases">
        <title>Genome Sequence of Nemania bipapillata.</title>
        <authorList>
            <person name="Buettner E."/>
        </authorList>
    </citation>
    <scope>NUCLEOTIDE SEQUENCE</scope>
    <source>
        <strain evidence="1">CP14</strain>
    </source>
</reference>
<evidence type="ECO:0000313" key="2">
    <source>
        <dbReference type="Proteomes" id="UP001153334"/>
    </source>
</evidence>
<comment type="caution">
    <text evidence="1">The sequence shown here is derived from an EMBL/GenBank/DDBJ whole genome shotgun (WGS) entry which is preliminary data.</text>
</comment>
<accession>A0ACC2IZ42</accession>
<proteinExistence type="predicted"/>
<sequence length="258" mass="29372">MSTIINKCDFSYFIAITAPEAAPREYRTLCDWGNWVFPFDDMFDNGDLRNKPTTAAAVLQSLLSPMSRPQNGQEMNVSRRDRLPIIKGSPEGVQRRFANAMADYCAGVLMQVEDLSTHALIPPEKMLERRQLSAGVSPLFSLVEYAHALRVPDYVFEHPSIQEIEQLGIDFVLITNDILSYMKEENEAVPHNMVAVVRMSGLGAQEAFDYIGDMLDSRYERWEKAVSEVPDWGEDVNKDVKRYIQGVADVVRANLYWR</sequence>
<dbReference type="Proteomes" id="UP001153334">
    <property type="component" value="Unassembled WGS sequence"/>
</dbReference>
<protein>
    <submittedName>
        <fullName evidence="1">Uncharacterized protein</fullName>
    </submittedName>
</protein>
<keyword evidence="2" id="KW-1185">Reference proteome</keyword>
<dbReference type="EMBL" id="JAPESX010000609">
    <property type="protein sequence ID" value="KAJ8120501.1"/>
    <property type="molecule type" value="Genomic_DNA"/>
</dbReference>
<gene>
    <name evidence="1" type="ORF">ONZ43_g2806</name>
</gene>
<evidence type="ECO:0000313" key="1">
    <source>
        <dbReference type="EMBL" id="KAJ8120501.1"/>
    </source>
</evidence>
<organism evidence="1 2">
    <name type="scientific">Nemania bipapillata</name>
    <dbReference type="NCBI Taxonomy" id="110536"/>
    <lineage>
        <taxon>Eukaryota</taxon>
        <taxon>Fungi</taxon>
        <taxon>Dikarya</taxon>
        <taxon>Ascomycota</taxon>
        <taxon>Pezizomycotina</taxon>
        <taxon>Sordariomycetes</taxon>
        <taxon>Xylariomycetidae</taxon>
        <taxon>Xylariales</taxon>
        <taxon>Xylariaceae</taxon>
        <taxon>Nemania</taxon>
    </lineage>
</organism>
<name>A0ACC2IZ42_9PEZI</name>